<dbReference type="PANTHER" id="PTHR47269">
    <property type="entry name" value="PEPTIDYL-PROLYL CIS-TRANS ISOMERASE CYP21-4"/>
    <property type="match status" value="1"/>
</dbReference>
<proteinExistence type="predicted"/>
<sequence length="123" mass="14316">MGRIKPQALLQRSKKKKAPSQISVAFILICCFIFILTVFFLFSTYKNWSLSFVIERVLVLQESIQHHLAQEMFYDNHDSSWGFRACTSDLEVLLGLTKAGWNTLTNSSKIKEEKKLWGHRVDY</sequence>
<evidence type="ECO:0000256" key="1">
    <source>
        <dbReference type="SAM" id="Phobius"/>
    </source>
</evidence>
<reference evidence="2 3" key="1">
    <citation type="submission" date="2020-10" db="EMBL/GenBank/DDBJ databases">
        <title>Plant Genome Project.</title>
        <authorList>
            <person name="Zhang R.-G."/>
        </authorList>
    </citation>
    <scope>NUCLEOTIDE SEQUENCE [LARGE SCALE GENOMIC DNA]</scope>
    <source>
        <strain evidence="2">FAFU-HL-1</strain>
        <tissue evidence="2">Leaf</tissue>
    </source>
</reference>
<keyword evidence="1" id="KW-0812">Transmembrane</keyword>
<dbReference type="OrthoDB" id="271386at2759"/>
<dbReference type="Proteomes" id="UP000657918">
    <property type="component" value="Unassembled WGS sequence"/>
</dbReference>
<evidence type="ECO:0000313" key="3">
    <source>
        <dbReference type="Proteomes" id="UP000657918"/>
    </source>
</evidence>
<dbReference type="AlphaFoldDB" id="A0A835MQ24"/>
<accession>A0A835MQ24</accession>
<feature type="transmembrane region" description="Helical" evidence="1">
    <location>
        <begin position="21"/>
        <end position="42"/>
    </location>
</feature>
<organism evidence="2 3">
    <name type="scientific">Salix dunnii</name>
    <dbReference type="NCBI Taxonomy" id="1413687"/>
    <lineage>
        <taxon>Eukaryota</taxon>
        <taxon>Viridiplantae</taxon>
        <taxon>Streptophyta</taxon>
        <taxon>Embryophyta</taxon>
        <taxon>Tracheophyta</taxon>
        <taxon>Spermatophyta</taxon>
        <taxon>Magnoliopsida</taxon>
        <taxon>eudicotyledons</taxon>
        <taxon>Gunneridae</taxon>
        <taxon>Pentapetalae</taxon>
        <taxon>rosids</taxon>
        <taxon>fabids</taxon>
        <taxon>Malpighiales</taxon>
        <taxon>Salicaceae</taxon>
        <taxon>Saliceae</taxon>
        <taxon>Salix</taxon>
    </lineage>
</organism>
<evidence type="ECO:0000313" key="2">
    <source>
        <dbReference type="EMBL" id="KAF9669246.1"/>
    </source>
</evidence>
<keyword evidence="3" id="KW-1185">Reference proteome</keyword>
<name>A0A835MQ24_9ROSI</name>
<gene>
    <name evidence="2" type="ORF">SADUNF_Sadunf14G0087900</name>
</gene>
<keyword evidence="1" id="KW-1133">Transmembrane helix</keyword>
<keyword evidence="1" id="KW-0472">Membrane</keyword>
<comment type="caution">
    <text evidence="2">The sequence shown here is derived from an EMBL/GenBank/DDBJ whole genome shotgun (WGS) entry which is preliminary data.</text>
</comment>
<dbReference type="PANTHER" id="PTHR47269:SF3">
    <property type="entry name" value="PEPTIDYL-PROLYL CIS-TRANS ISOMERASE CYP21-3, MITOCHONDRIAL"/>
    <property type="match status" value="1"/>
</dbReference>
<protein>
    <submittedName>
        <fullName evidence="2">Uncharacterized protein</fullName>
    </submittedName>
</protein>
<dbReference type="EMBL" id="JADGMS010000014">
    <property type="protein sequence ID" value="KAF9669246.1"/>
    <property type="molecule type" value="Genomic_DNA"/>
</dbReference>